<dbReference type="RefSeq" id="WP_112160656.1">
    <property type="nucleotide sequence ID" value="NZ_QKRX01000023.1"/>
</dbReference>
<dbReference type="InterPro" id="IPR052344">
    <property type="entry name" value="Transposase-related"/>
</dbReference>
<feature type="domain" description="Transposase IS66 central" evidence="1">
    <location>
        <begin position="1"/>
        <end position="173"/>
    </location>
</feature>
<accession>A0A364NHE5</accession>
<proteinExistence type="predicted"/>
<evidence type="ECO:0000259" key="2">
    <source>
        <dbReference type="Pfam" id="PF13817"/>
    </source>
</evidence>
<organism evidence="3 4">
    <name type="scientific">Nitrincola tibetensis</name>
    <dbReference type="NCBI Taxonomy" id="2219697"/>
    <lineage>
        <taxon>Bacteria</taxon>
        <taxon>Pseudomonadati</taxon>
        <taxon>Pseudomonadota</taxon>
        <taxon>Gammaproteobacteria</taxon>
        <taxon>Oceanospirillales</taxon>
        <taxon>Oceanospirillaceae</taxon>
        <taxon>Nitrincola</taxon>
    </lineage>
</organism>
<dbReference type="OrthoDB" id="9800877at2"/>
<keyword evidence="4" id="KW-1185">Reference proteome</keyword>
<dbReference type="NCBIfam" id="NF033517">
    <property type="entry name" value="transpos_IS66"/>
    <property type="match status" value="1"/>
</dbReference>
<evidence type="ECO:0000313" key="3">
    <source>
        <dbReference type="EMBL" id="RAU16483.1"/>
    </source>
</evidence>
<gene>
    <name evidence="3" type="ORF">DN062_17840</name>
</gene>
<dbReference type="Pfam" id="PF03050">
    <property type="entry name" value="DDE_Tnp_IS66"/>
    <property type="match status" value="1"/>
</dbReference>
<feature type="domain" description="Transposase IS66 C-terminal" evidence="2">
    <location>
        <begin position="180"/>
        <end position="218"/>
    </location>
</feature>
<dbReference type="AlphaFoldDB" id="A0A364NHE5"/>
<dbReference type="Pfam" id="PF13817">
    <property type="entry name" value="DDE_Tnp_IS66_C"/>
    <property type="match status" value="1"/>
</dbReference>
<comment type="caution">
    <text evidence="3">The sequence shown here is derived from an EMBL/GenBank/DDBJ whole genome shotgun (WGS) entry which is preliminary data.</text>
</comment>
<evidence type="ECO:0000259" key="1">
    <source>
        <dbReference type="Pfam" id="PF03050"/>
    </source>
</evidence>
<dbReference type="InterPro" id="IPR004291">
    <property type="entry name" value="Transposase_IS66_central"/>
</dbReference>
<evidence type="ECO:0000313" key="4">
    <source>
        <dbReference type="Proteomes" id="UP000250744"/>
    </source>
</evidence>
<protein>
    <submittedName>
        <fullName evidence="3">IS66 family transposase</fullName>
    </submittedName>
</protein>
<sequence length="227" mass="25765">RRQEVPLSLLDETVNAIMVDGYEGYGKACTDYQIARLGCWDHARRKLMDAKALQKKGKTGKADQGLAFIQKLYALEKTLKDQPSDERYRRRQDDAKPVIDKLHAWLEKSLPQVPPQTAIGKALYYLHSQWGRLIRYLDDGAYPIDNNRAENAIRPFTVGRKNWLFANSQAGAKASANLYSLIETAKANGLNPYEYLKVVFKELPNAQSVDAIEKLLPWNASLNPELM</sequence>
<dbReference type="EMBL" id="QKRX01000023">
    <property type="protein sequence ID" value="RAU16483.1"/>
    <property type="molecule type" value="Genomic_DNA"/>
</dbReference>
<feature type="non-terminal residue" evidence="3">
    <location>
        <position position="1"/>
    </location>
</feature>
<dbReference type="PANTHER" id="PTHR33678:SF1">
    <property type="entry name" value="BLL1576 PROTEIN"/>
    <property type="match status" value="1"/>
</dbReference>
<dbReference type="InterPro" id="IPR039552">
    <property type="entry name" value="IS66_C"/>
</dbReference>
<name>A0A364NHE5_9GAMM</name>
<dbReference type="PANTHER" id="PTHR33678">
    <property type="entry name" value="BLL1576 PROTEIN"/>
    <property type="match status" value="1"/>
</dbReference>
<reference evidence="3 4" key="1">
    <citation type="submission" date="2018-06" db="EMBL/GenBank/DDBJ databases">
        <title>Nitrincola tibetense sp. nov., isolated from Lake XuguoCo on Tibetan Plateau.</title>
        <authorList>
            <person name="Xing P."/>
        </authorList>
    </citation>
    <scope>NUCLEOTIDE SEQUENCE [LARGE SCALE GENOMIC DNA]</scope>
    <source>
        <strain evidence="4">xg18</strain>
    </source>
</reference>
<dbReference type="Proteomes" id="UP000250744">
    <property type="component" value="Unassembled WGS sequence"/>
</dbReference>